<dbReference type="EMBL" id="CAJOBA010001155">
    <property type="protein sequence ID" value="CAF3579379.1"/>
    <property type="molecule type" value="Genomic_DNA"/>
</dbReference>
<sequence>MPCSLLFTNRRELKQYFEVYDRCLKDYNRYYDYVFNMSNEAEINLFCFGIQNQKQIKYLIDLLCQTWKGLDHDIIYSLTGYFFTYSQQKEALLRVVFS</sequence>
<dbReference type="Proteomes" id="UP000681722">
    <property type="component" value="Unassembled WGS sequence"/>
</dbReference>
<dbReference type="EMBL" id="CAJOBC010003669">
    <property type="protein sequence ID" value="CAF3795231.1"/>
    <property type="molecule type" value="Genomic_DNA"/>
</dbReference>
<comment type="caution">
    <text evidence="2">The sequence shown here is derived from an EMBL/GenBank/DDBJ whole genome shotgun (WGS) entry which is preliminary data.</text>
</comment>
<dbReference type="EMBL" id="CAJNOK010001155">
    <property type="protein sequence ID" value="CAF0796324.1"/>
    <property type="molecule type" value="Genomic_DNA"/>
</dbReference>
<proteinExistence type="predicted"/>
<evidence type="ECO:0000313" key="5">
    <source>
        <dbReference type="Proteomes" id="UP000663829"/>
    </source>
</evidence>
<evidence type="ECO:0000313" key="4">
    <source>
        <dbReference type="EMBL" id="CAF3795231.1"/>
    </source>
</evidence>
<dbReference type="Proteomes" id="UP000663829">
    <property type="component" value="Unassembled WGS sequence"/>
</dbReference>
<evidence type="ECO:0000313" key="1">
    <source>
        <dbReference type="EMBL" id="CAF0796324.1"/>
    </source>
</evidence>
<evidence type="ECO:0000313" key="3">
    <source>
        <dbReference type="EMBL" id="CAF3579379.1"/>
    </source>
</evidence>
<accession>A0A814IKH5</accession>
<organism evidence="2 5">
    <name type="scientific">Didymodactylos carnosus</name>
    <dbReference type="NCBI Taxonomy" id="1234261"/>
    <lineage>
        <taxon>Eukaryota</taxon>
        <taxon>Metazoa</taxon>
        <taxon>Spiralia</taxon>
        <taxon>Gnathifera</taxon>
        <taxon>Rotifera</taxon>
        <taxon>Eurotatoria</taxon>
        <taxon>Bdelloidea</taxon>
        <taxon>Philodinida</taxon>
        <taxon>Philodinidae</taxon>
        <taxon>Didymodactylos</taxon>
    </lineage>
</organism>
<dbReference type="EMBL" id="CAJNOQ010003669">
    <property type="protein sequence ID" value="CAF1023955.1"/>
    <property type="molecule type" value="Genomic_DNA"/>
</dbReference>
<dbReference type="AlphaFoldDB" id="A0A814IKH5"/>
<evidence type="ECO:0000313" key="2">
    <source>
        <dbReference type="EMBL" id="CAF1023955.1"/>
    </source>
</evidence>
<dbReference type="Proteomes" id="UP000677228">
    <property type="component" value="Unassembled WGS sequence"/>
</dbReference>
<keyword evidence="5" id="KW-1185">Reference proteome</keyword>
<name>A0A814IKH5_9BILA</name>
<reference evidence="2" key="1">
    <citation type="submission" date="2021-02" db="EMBL/GenBank/DDBJ databases">
        <authorList>
            <person name="Nowell W R."/>
        </authorList>
    </citation>
    <scope>NUCLEOTIDE SEQUENCE</scope>
</reference>
<dbReference type="Proteomes" id="UP000682733">
    <property type="component" value="Unassembled WGS sequence"/>
</dbReference>
<protein>
    <submittedName>
        <fullName evidence="2">Uncharacterized protein</fullName>
    </submittedName>
</protein>
<gene>
    <name evidence="2" type="ORF">GPM918_LOCUS14929</name>
    <name evidence="1" type="ORF">OVA965_LOCUS4404</name>
    <name evidence="4" type="ORF">SRO942_LOCUS14929</name>
    <name evidence="3" type="ORF">TMI583_LOCUS4402</name>
</gene>